<feature type="coiled-coil region" evidence="1">
    <location>
        <begin position="55"/>
        <end position="82"/>
    </location>
</feature>
<name>A0AA38MB06_9CUCU</name>
<comment type="caution">
    <text evidence="2">The sequence shown here is derived from an EMBL/GenBank/DDBJ whole genome shotgun (WGS) entry which is preliminary data.</text>
</comment>
<evidence type="ECO:0000313" key="3">
    <source>
        <dbReference type="Proteomes" id="UP001168821"/>
    </source>
</evidence>
<dbReference type="EMBL" id="JALNTZ010000006">
    <property type="protein sequence ID" value="KAJ3649611.1"/>
    <property type="molecule type" value="Genomic_DNA"/>
</dbReference>
<keyword evidence="1" id="KW-0175">Coiled coil</keyword>
<proteinExistence type="predicted"/>
<evidence type="ECO:0000256" key="1">
    <source>
        <dbReference type="SAM" id="Coils"/>
    </source>
</evidence>
<keyword evidence="3" id="KW-1185">Reference proteome</keyword>
<accession>A0AA38MB06</accession>
<evidence type="ECO:0000313" key="2">
    <source>
        <dbReference type="EMBL" id="KAJ3649611.1"/>
    </source>
</evidence>
<sequence length="378" mass="44082">MNCVNCKQYVHNSCALKKKCCENQKLLSEAVYDSEEEPEPEQTKDVKEVITKNEATLLKMENRELREQNKILRKRVLYLQDEVDAYQDGKFTNDENNASFQAHVVTACQSTFISAFANFSKEWREKLEQLSLEMQNIKVSLTEMNAVKTDQYSSNQFNEKVNKEDPSILVVPKKQPAIHQINSNPEKMRDRQRQIMNDVINLAEKDVVQKPSYSTASTKNNKKIQSKGVSAPIINNKVSDPSYKPDQIEEEESFQKIHHKKKKPRKYQYEVGEETSDENSFIGTSKKERKIWLFTSGAKEHVTTDIVSDYVSKKINEDKTDVHVKEIIPYHKKQDNKCFLIGVQPKHLEAVYSKKFWPQGIRYSRFNFKKGEHFLEKK</sequence>
<gene>
    <name evidence="2" type="ORF">Zmor_021343</name>
</gene>
<dbReference type="AlphaFoldDB" id="A0AA38MB06"/>
<dbReference type="Proteomes" id="UP001168821">
    <property type="component" value="Unassembled WGS sequence"/>
</dbReference>
<reference evidence="2" key="1">
    <citation type="journal article" date="2023" name="G3 (Bethesda)">
        <title>Whole genome assemblies of Zophobas morio and Tenebrio molitor.</title>
        <authorList>
            <person name="Kaur S."/>
            <person name="Stinson S.A."/>
            <person name="diCenzo G.C."/>
        </authorList>
    </citation>
    <scope>NUCLEOTIDE SEQUENCE</scope>
    <source>
        <strain evidence="2">QUZm001</strain>
    </source>
</reference>
<organism evidence="2 3">
    <name type="scientific">Zophobas morio</name>
    <dbReference type="NCBI Taxonomy" id="2755281"/>
    <lineage>
        <taxon>Eukaryota</taxon>
        <taxon>Metazoa</taxon>
        <taxon>Ecdysozoa</taxon>
        <taxon>Arthropoda</taxon>
        <taxon>Hexapoda</taxon>
        <taxon>Insecta</taxon>
        <taxon>Pterygota</taxon>
        <taxon>Neoptera</taxon>
        <taxon>Endopterygota</taxon>
        <taxon>Coleoptera</taxon>
        <taxon>Polyphaga</taxon>
        <taxon>Cucujiformia</taxon>
        <taxon>Tenebrionidae</taxon>
        <taxon>Zophobas</taxon>
    </lineage>
</organism>
<protein>
    <submittedName>
        <fullName evidence="2">Uncharacterized protein</fullName>
    </submittedName>
</protein>